<sequence length="521" mass="57705">MAANATMAADLKLPDLFRGEYETRLISTVAITLVVLIWGYVQFLAGPNLSKFPHAGKAPGWFGMGLAAAKRDFLANGPKILNEGYRKYKNGSFVIQTLNVPRIVLNAKYVEEINRTVPEDHLSMADGLRERLLSSQTNLDVVFGSPLHIDVCKAPLTQNLHKLIAPINEEAGYWLSQRIPGKMEVKAYDLIVRIISATASRMLGGTTISRNPEWLETAAAYSMDVVSVAVKLRPYPAFMRPLIAPWLEGTKTLDRHLKTTKKCFSPIFKERLAAIESGVDLGQDKPVDMVQWMAEGARGADRDIEVLSHNMLFLALAGVHTSSATTIHALFDLCANPEYIGPIREEIQSVTAEHGWTLSAIAGMKRLDSFMKESQRLNQAVLMTFNRKVVKPVRLSDGTTLPKGAYITLPSDSVARDPDIYADPDHFDGFRFYEKRMSSKTEANRHQFATVGPESLAFGQGKQACPGRFFAGVQIKAVIANILINYNIAFPEGQTARPKNIHKGGLVRPDPRQKLVFTPRS</sequence>
<keyword evidence="5 9" id="KW-0479">Metal-binding</keyword>
<protein>
    <submittedName>
        <fullName evidence="11">Ent-kaurene oxidase-like protein</fullName>
    </submittedName>
</protein>
<feature type="binding site" description="axial binding residue" evidence="9">
    <location>
        <position position="465"/>
    </location>
    <ligand>
        <name>heme</name>
        <dbReference type="ChEBI" id="CHEBI:30413"/>
    </ligand>
    <ligandPart>
        <name>Fe</name>
        <dbReference type="ChEBI" id="CHEBI:18248"/>
    </ligandPart>
</feature>
<dbReference type="GO" id="GO:0020037">
    <property type="term" value="F:heme binding"/>
    <property type="evidence" value="ECO:0007669"/>
    <property type="project" value="InterPro"/>
</dbReference>
<dbReference type="EMBL" id="JPKY01000010">
    <property type="protein sequence ID" value="KFH47332.1"/>
    <property type="molecule type" value="Genomic_DNA"/>
</dbReference>
<comment type="similarity">
    <text evidence="3">Belongs to the cytochrome P450 family.</text>
</comment>
<evidence type="ECO:0000256" key="8">
    <source>
        <dbReference type="ARBA" id="ARBA00023033"/>
    </source>
</evidence>
<dbReference type="AlphaFoldDB" id="A0A086TDA0"/>
<dbReference type="InterPro" id="IPR036396">
    <property type="entry name" value="Cyt_P450_sf"/>
</dbReference>
<dbReference type="GO" id="GO:0004497">
    <property type="term" value="F:monooxygenase activity"/>
    <property type="evidence" value="ECO:0007669"/>
    <property type="project" value="UniProtKB-KW"/>
</dbReference>
<keyword evidence="12" id="KW-1185">Reference proteome</keyword>
<dbReference type="SUPFAM" id="SSF48264">
    <property type="entry name" value="Cytochrome P450"/>
    <property type="match status" value="1"/>
</dbReference>
<dbReference type="Gene3D" id="1.10.630.10">
    <property type="entry name" value="Cytochrome P450"/>
    <property type="match status" value="1"/>
</dbReference>
<dbReference type="GO" id="GO:0016705">
    <property type="term" value="F:oxidoreductase activity, acting on paired donors, with incorporation or reduction of molecular oxygen"/>
    <property type="evidence" value="ECO:0007669"/>
    <property type="project" value="InterPro"/>
</dbReference>
<evidence type="ECO:0000313" key="11">
    <source>
        <dbReference type="EMBL" id="KFH47332.1"/>
    </source>
</evidence>
<proteinExistence type="inferred from homology"/>
<evidence type="ECO:0000256" key="10">
    <source>
        <dbReference type="SAM" id="Phobius"/>
    </source>
</evidence>
<dbReference type="PANTHER" id="PTHR46206">
    <property type="entry name" value="CYTOCHROME P450"/>
    <property type="match status" value="1"/>
</dbReference>
<dbReference type="GO" id="GO:0016020">
    <property type="term" value="C:membrane"/>
    <property type="evidence" value="ECO:0007669"/>
    <property type="project" value="UniProtKB-SubCell"/>
</dbReference>
<dbReference type="InterPro" id="IPR002403">
    <property type="entry name" value="Cyt_P450_E_grp-IV"/>
</dbReference>
<reference evidence="12" key="1">
    <citation type="journal article" date="2014" name="Genome Announc.">
        <title>Genome sequence and annotation of Acremonium chrysogenum, producer of the beta-lactam antibiotic cephalosporin C.</title>
        <authorList>
            <person name="Terfehr D."/>
            <person name="Dahlmann T.A."/>
            <person name="Specht T."/>
            <person name="Zadra I."/>
            <person name="Kuernsteiner H."/>
            <person name="Kueck U."/>
        </authorList>
    </citation>
    <scope>NUCLEOTIDE SEQUENCE [LARGE SCALE GENOMIC DNA]</scope>
    <source>
        <strain evidence="12">ATCC 11550 / CBS 779.69 / DSM 880 / IAM 14645 / JCM 23072 / IMI 49137</strain>
    </source>
</reference>
<gene>
    <name evidence="11" type="ORF">ACRE_017650</name>
</gene>
<dbReference type="Proteomes" id="UP000029964">
    <property type="component" value="Unassembled WGS sequence"/>
</dbReference>
<comment type="cofactor">
    <cofactor evidence="1 9">
        <name>heme</name>
        <dbReference type="ChEBI" id="CHEBI:30413"/>
    </cofactor>
</comment>
<evidence type="ECO:0000256" key="7">
    <source>
        <dbReference type="ARBA" id="ARBA00023004"/>
    </source>
</evidence>
<evidence type="ECO:0000313" key="12">
    <source>
        <dbReference type="Proteomes" id="UP000029964"/>
    </source>
</evidence>
<organism evidence="11 12">
    <name type="scientific">Hapsidospora chrysogenum (strain ATCC 11550 / CBS 779.69 / DSM 880 / IAM 14645 / JCM 23072 / IMI 49137)</name>
    <name type="common">Acremonium chrysogenum</name>
    <dbReference type="NCBI Taxonomy" id="857340"/>
    <lineage>
        <taxon>Eukaryota</taxon>
        <taxon>Fungi</taxon>
        <taxon>Dikarya</taxon>
        <taxon>Ascomycota</taxon>
        <taxon>Pezizomycotina</taxon>
        <taxon>Sordariomycetes</taxon>
        <taxon>Hypocreomycetidae</taxon>
        <taxon>Hypocreales</taxon>
        <taxon>Bionectriaceae</taxon>
        <taxon>Hapsidospora</taxon>
    </lineage>
</organism>
<comment type="subcellular location">
    <subcellularLocation>
        <location evidence="2">Membrane</location>
        <topology evidence="2">Single-pass membrane protein</topology>
    </subcellularLocation>
</comment>
<dbReference type="InterPro" id="IPR001128">
    <property type="entry name" value="Cyt_P450"/>
</dbReference>
<keyword evidence="8" id="KW-0503">Monooxygenase</keyword>
<dbReference type="CDD" id="cd11041">
    <property type="entry name" value="CYP503A1-like"/>
    <property type="match status" value="1"/>
</dbReference>
<dbReference type="HOGENOM" id="CLU_022195_0_2_1"/>
<evidence type="ECO:0000256" key="3">
    <source>
        <dbReference type="ARBA" id="ARBA00010617"/>
    </source>
</evidence>
<name>A0A086TDA0_HAPC1</name>
<dbReference type="GO" id="GO:0005506">
    <property type="term" value="F:iron ion binding"/>
    <property type="evidence" value="ECO:0007669"/>
    <property type="project" value="InterPro"/>
</dbReference>
<keyword evidence="10" id="KW-0812">Transmembrane</keyword>
<evidence type="ECO:0000256" key="6">
    <source>
        <dbReference type="ARBA" id="ARBA00023002"/>
    </source>
</evidence>
<accession>A0A086TDA0</accession>
<dbReference type="PRINTS" id="PR00465">
    <property type="entry name" value="EP450IV"/>
</dbReference>
<evidence type="ECO:0000256" key="1">
    <source>
        <dbReference type="ARBA" id="ARBA00001971"/>
    </source>
</evidence>
<evidence type="ECO:0000256" key="2">
    <source>
        <dbReference type="ARBA" id="ARBA00004167"/>
    </source>
</evidence>
<dbReference type="STRING" id="857340.A0A086TDA0"/>
<evidence type="ECO:0000256" key="5">
    <source>
        <dbReference type="ARBA" id="ARBA00022723"/>
    </source>
</evidence>
<evidence type="ECO:0000256" key="4">
    <source>
        <dbReference type="ARBA" id="ARBA00022617"/>
    </source>
</evidence>
<comment type="caution">
    <text evidence="11">The sequence shown here is derived from an EMBL/GenBank/DDBJ whole genome shotgun (WGS) entry which is preliminary data.</text>
</comment>
<keyword evidence="7 9" id="KW-0408">Iron</keyword>
<keyword evidence="4 9" id="KW-0349">Heme</keyword>
<dbReference type="PANTHER" id="PTHR46206:SF6">
    <property type="entry name" value="CYTOCHROME P450 MONOOXYGENASE AN1598-RELATED"/>
    <property type="match status" value="1"/>
</dbReference>
<evidence type="ECO:0000256" key="9">
    <source>
        <dbReference type="PIRSR" id="PIRSR602403-1"/>
    </source>
</evidence>
<keyword evidence="10" id="KW-1133">Transmembrane helix</keyword>
<keyword evidence="10" id="KW-0472">Membrane</keyword>
<dbReference type="Pfam" id="PF00067">
    <property type="entry name" value="p450"/>
    <property type="match status" value="1"/>
</dbReference>
<feature type="transmembrane region" description="Helical" evidence="10">
    <location>
        <begin position="21"/>
        <end position="41"/>
    </location>
</feature>
<keyword evidence="6" id="KW-0560">Oxidoreductase</keyword>
<dbReference type="OrthoDB" id="1844152at2759"/>